<evidence type="ECO:0000313" key="2">
    <source>
        <dbReference type="Proteomes" id="UP000746747"/>
    </source>
</evidence>
<dbReference type="OrthoDB" id="5887421at2759"/>
<comment type="caution">
    <text evidence="1">The sequence shown here is derived from an EMBL/GenBank/DDBJ whole genome shotgun (WGS) entry which is preliminary data.</text>
</comment>
<organism evidence="1 2">
    <name type="scientific">Cercopithifilaria johnstoni</name>
    <dbReference type="NCBI Taxonomy" id="2874296"/>
    <lineage>
        <taxon>Eukaryota</taxon>
        <taxon>Metazoa</taxon>
        <taxon>Ecdysozoa</taxon>
        <taxon>Nematoda</taxon>
        <taxon>Chromadorea</taxon>
        <taxon>Rhabditida</taxon>
        <taxon>Spirurina</taxon>
        <taxon>Spiruromorpha</taxon>
        <taxon>Filarioidea</taxon>
        <taxon>Onchocercidae</taxon>
        <taxon>Cercopithifilaria</taxon>
    </lineage>
</organism>
<name>A0A8J2MB35_9BILA</name>
<gene>
    <name evidence="1" type="ORF">CJOHNSTONI_LOCUS7406</name>
</gene>
<accession>A0A8J2MB35</accession>
<protein>
    <submittedName>
        <fullName evidence="1">Uncharacterized protein</fullName>
    </submittedName>
</protein>
<dbReference type="EMBL" id="CAKAEH010001564">
    <property type="protein sequence ID" value="CAG9537610.1"/>
    <property type="molecule type" value="Genomic_DNA"/>
</dbReference>
<keyword evidence="2" id="KW-1185">Reference proteome</keyword>
<evidence type="ECO:0000313" key="1">
    <source>
        <dbReference type="EMBL" id="CAG9537610.1"/>
    </source>
</evidence>
<reference evidence="1" key="1">
    <citation type="submission" date="2021-09" db="EMBL/GenBank/DDBJ databases">
        <authorList>
            <consortium name="Pathogen Informatics"/>
        </authorList>
    </citation>
    <scope>NUCLEOTIDE SEQUENCE</scope>
</reference>
<sequence length="93" mass="10586">MDAAMILEANMVSIDEALRSLGEDMVISDLKTKVEIVARDTNMILMDERVSIDESILVDEPTFTSPKNKTMELNDQIMIPKHDIIRRMYEISG</sequence>
<dbReference type="Proteomes" id="UP000746747">
    <property type="component" value="Unassembled WGS sequence"/>
</dbReference>
<proteinExistence type="predicted"/>
<dbReference type="AlphaFoldDB" id="A0A8J2MB35"/>